<dbReference type="PANTHER" id="PTHR11910">
    <property type="entry name" value="ATP SYNTHASE DELTA CHAIN"/>
    <property type="match status" value="1"/>
</dbReference>
<protein>
    <recommendedName>
        <fullName evidence="8">ATP synthase subunit delta</fullName>
    </recommendedName>
    <alternativeName>
        <fullName evidence="8">ATP synthase F(1) sector subunit delta</fullName>
    </alternativeName>
    <alternativeName>
        <fullName evidence="8">F-type ATPase subunit delta</fullName>
        <shortName evidence="8">F-ATPase subunit delta</shortName>
    </alternativeName>
</protein>
<dbReference type="GO" id="GO:0045259">
    <property type="term" value="C:proton-transporting ATP synthase complex"/>
    <property type="evidence" value="ECO:0007669"/>
    <property type="project" value="UniProtKB-KW"/>
</dbReference>
<dbReference type="Gene3D" id="1.10.520.20">
    <property type="entry name" value="N-terminal domain of the delta subunit of the F1F0-ATP synthase"/>
    <property type="match status" value="1"/>
</dbReference>
<evidence type="ECO:0000313" key="10">
    <source>
        <dbReference type="Proteomes" id="UP000007756"/>
    </source>
</evidence>
<dbReference type="STRING" id="722438.F539_03395"/>
<dbReference type="KEGG" id="mpj:MPNE_0702"/>
<keyword evidence="5 8" id="KW-0472">Membrane</keyword>
<evidence type="ECO:0000256" key="5">
    <source>
        <dbReference type="ARBA" id="ARBA00023136"/>
    </source>
</evidence>
<dbReference type="InterPro" id="IPR026015">
    <property type="entry name" value="ATP_synth_OSCP/delta_N_sf"/>
</dbReference>
<sequence length="178" mass="20770">MINAQAFGMALFQLSEEEKKVKKVYDQSHDFLKLARNFKDGSLAALLNTYTLTKKEKLKLIDKLFKNHFCDLFVDFLKTIVLKGYFNLVEQALKYFFDCVENEKHVQFIRIITAFELSAPQLKRIVAAMEKKLNSKIVYKTEIDKSLISGIRIESSAQLFEKNIRDQLSRLMEQFKGN</sequence>
<dbReference type="PaxDb" id="722438-MPNE_0702"/>
<accession>A0A0H3DK94</accession>
<dbReference type="HOGENOM" id="CLU_085114_1_1_14"/>
<evidence type="ECO:0000256" key="6">
    <source>
        <dbReference type="ARBA" id="ARBA00023196"/>
    </source>
</evidence>
<proteinExistence type="inferred from homology"/>
<dbReference type="GO" id="GO:0005886">
    <property type="term" value="C:plasma membrane"/>
    <property type="evidence" value="ECO:0007669"/>
    <property type="project" value="UniProtKB-SubCell"/>
</dbReference>
<dbReference type="NCBIfam" id="TIGR01145">
    <property type="entry name" value="ATP_synt_delta"/>
    <property type="match status" value="1"/>
</dbReference>
<evidence type="ECO:0000256" key="3">
    <source>
        <dbReference type="ARBA" id="ARBA00022781"/>
    </source>
</evidence>
<evidence type="ECO:0000256" key="2">
    <source>
        <dbReference type="ARBA" id="ARBA00022448"/>
    </source>
</evidence>
<evidence type="ECO:0000256" key="8">
    <source>
        <dbReference type="HAMAP-Rule" id="MF_01416"/>
    </source>
</evidence>
<evidence type="ECO:0000256" key="1">
    <source>
        <dbReference type="ARBA" id="ARBA00004370"/>
    </source>
</evidence>
<comment type="function">
    <text evidence="8">F(1)F(0) ATP synthase produces ATP from ADP in the presence of a proton or sodium gradient. F-type ATPases consist of two structural domains, F(1) containing the extramembraneous catalytic core and F(0) containing the membrane proton channel, linked together by a central stalk and a peripheral stalk. During catalysis, ATP synthesis in the catalytic domain of F(1) is coupled via a rotary mechanism of the central stalk subunits to proton translocation.</text>
</comment>
<keyword evidence="2 8" id="KW-0813">Transport</keyword>
<evidence type="ECO:0000256" key="4">
    <source>
        <dbReference type="ARBA" id="ARBA00023065"/>
    </source>
</evidence>
<dbReference type="PRINTS" id="PR00125">
    <property type="entry name" value="ATPASEDELTA"/>
</dbReference>
<dbReference type="PROSITE" id="PS00389">
    <property type="entry name" value="ATPASE_DELTA"/>
    <property type="match status" value="1"/>
</dbReference>
<dbReference type="GO" id="GO:0046933">
    <property type="term" value="F:proton-transporting ATP synthase activity, rotational mechanism"/>
    <property type="evidence" value="ECO:0007669"/>
    <property type="project" value="UniProtKB-UniRule"/>
</dbReference>
<evidence type="ECO:0000256" key="7">
    <source>
        <dbReference type="ARBA" id="ARBA00023310"/>
    </source>
</evidence>
<reference evidence="9 10" key="1">
    <citation type="journal article" date="2010" name="Appl. Environ. Microbiol.">
        <title>Targeted chromosomal knockouts in Mycoplasma pneumoniae.</title>
        <authorList>
            <person name="Krishnakumar R."/>
            <person name="Assad-Garcia N."/>
            <person name="Benders G.A."/>
            <person name="Phan Q."/>
            <person name="Montague M.G."/>
            <person name="Glass J.I."/>
        </authorList>
    </citation>
    <scope>NUCLEOTIDE SEQUENCE [LARGE SCALE GENOMIC DNA]</scope>
    <source>
        <strain evidence="10">ATCC 15531 / DSM 22911 / NBRC 14401 / NCTC 10119 / FH</strain>
    </source>
</reference>
<dbReference type="PATRIC" id="fig|722438.3.peg.680"/>
<keyword evidence="8" id="KW-1003">Cell membrane</keyword>
<keyword evidence="3 8" id="KW-0375">Hydrogen ion transport</keyword>
<comment type="subunit">
    <text evidence="8">F-type ATPases have 2 components, F(1) - the catalytic core - and F(0) - the membrane proton channel. F(1) has five subunits: alpha(3), beta(3), gamma(1), delta(1), epsilon(1). F(0) has three main subunits: a(1), b(2) and c(10-14). The alpha and beta chains form an alternating ring which encloses part of the gamma chain. F(1) is attached to F(0) by a central stalk formed by the gamma and epsilon chains, while a peripheral stalk is formed by the delta and b chains.</text>
</comment>
<keyword evidence="4 8" id="KW-0406">Ion transport</keyword>
<comment type="subcellular location">
    <subcellularLocation>
        <location evidence="8">Cell membrane</location>
        <topology evidence="8">Peripheral membrane protein</topology>
    </subcellularLocation>
    <subcellularLocation>
        <location evidence="1">Membrane</location>
    </subcellularLocation>
</comment>
<dbReference type="GeneID" id="66608714"/>
<gene>
    <name evidence="8 9" type="primary">atpH</name>
    <name evidence="9" type="ordered locus">MPNE_0702</name>
</gene>
<dbReference type="Proteomes" id="UP000007756">
    <property type="component" value="Chromosome"/>
</dbReference>
<comment type="function">
    <text evidence="8">This protein is part of the stalk that links CF(0) to CF(1). It either transmits conformational changes from CF(0) to CF(1) or is implicated in proton conduction.</text>
</comment>
<dbReference type="RefSeq" id="WP_014325629.1">
    <property type="nucleotide sequence ID" value="NZ_CP010546.1"/>
</dbReference>
<keyword evidence="6 8" id="KW-0139">CF(1)</keyword>
<dbReference type="EMBL" id="CP002077">
    <property type="protein sequence ID" value="ADK86803.1"/>
    <property type="molecule type" value="Genomic_DNA"/>
</dbReference>
<dbReference type="Pfam" id="PF00213">
    <property type="entry name" value="OSCP"/>
    <property type="match status" value="1"/>
</dbReference>
<dbReference type="AlphaFoldDB" id="A0A0H3DK94"/>
<name>A0A0H3DK94_MYCPB</name>
<dbReference type="InterPro" id="IPR000711">
    <property type="entry name" value="ATPase_OSCP/dsu"/>
</dbReference>
<dbReference type="SUPFAM" id="SSF47928">
    <property type="entry name" value="N-terminal domain of the delta subunit of the F1F0-ATP synthase"/>
    <property type="match status" value="1"/>
</dbReference>
<dbReference type="InterPro" id="IPR020781">
    <property type="entry name" value="ATPase_OSCP/d_CS"/>
</dbReference>
<organism evidence="9 10">
    <name type="scientific">Mycoplasmoides pneumoniae (strain ATCC 15531 / DSM 23978 / CIP 103766 / NBRC 14401 / NCTC 10119 / FH)</name>
    <name type="common">Mycoplasma pneumoniae</name>
    <dbReference type="NCBI Taxonomy" id="722438"/>
    <lineage>
        <taxon>Bacteria</taxon>
        <taxon>Bacillati</taxon>
        <taxon>Mycoplasmatota</taxon>
        <taxon>Mycoplasmoidales</taxon>
        <taxon>Mycoplasmoidaceae</taxon>
        <taxon>Mycoplasmoides</taxon>
    </lineage>
</organism>
<dbReference type="GO" id="GO:0016787">
    <property type="term" value="F:hydrolase activity"/>
    <property type="evidence" value="ECO:0007669"/>
    <property type="project" value="UniProtKB-KW"/>
</dbReference>
<keyword evidence="9" id="KW-0378">Hydrolase</keyword>
<evidence type="ECO:0000313" key="9">
    <source>
        <dbReference type="EMBL" id="ADK86803.1"/>
    </source>
</evidence>
<dbReference type="eggNOG" id="COG0712">
    <property type="taxonomic scope" value="Bacteria"/>
</dbReference>
<dbReference type="HAMAP" id="MF_01416">
    <property type="entry name" value="ATP_synth_delta_bact"/>
    <property type="match status" value="1"/>
</dbReference>
<keyword evidence="7 8" id="KW-0066">ATP synthesis</keyword>
<comment type="similarity">
    <text evidence="8">Belongs to the ATPase delta chain family.</text>
</comment>